<evidence type="ECO:0000313" key="1">
    <source>
        <dbReference type="EMBL" id="EFA75095.1"/>
    </source>
</evidence>
<dbReference type="SUPFAM" id="SSF82171">
    <property type="entry name" value="DPP6 N-terminal domain-like"/>
    <property type="match status" value="1"/>
</dbReference>
<evidence type="ECO:0000313" key="2">
    <source>
        <dbReference type="Proteomes" id="UP000001396"/>
    </source>
</evidence>
<dbReference type="PROSITE" id="PS51257">
    <property type="entry name" value="PROKAR_LIPOPROTEIN"/>
    <property type="match status" value="1"/>
</dbReference>
<keyword evidence="2" id="KW-1185">Reference proteome</keyword>
<sequence length="297" mass="33806">MRIDSTGAQPTILSCAEVNFTSISLTSGKYLQQYYMDRSHLINAMLKCSGNDYYVLESQSELYPGQYNISILNAETGGFTPKASFYIPEQPRIIWQSNSIDLQNGLAFATYCPSNTSYLSIFNMNTETVETIESSSYCQLYALGAYDSANQLYYLYGFNTGTLKALSFGVYSMITKSFTYHDIPFEMQHWSYVQSVFVYQSTVYVGLFQNSYYQLITVDCDTKTTRSIFKADYFPFEQYTLDFVFDSNGYIVIIAKNPPNYSIFTIDLQTEQYTNHTIPNIAAELAVNFESNSCCAQ</sequence>
<gene>
    <name evidence="1" type="ORF">PPL_11169</name>
</gene>
<dbReference type="RefSeq" id="XP_020427229.1">
    <property type="nucleotide sequence ID" value="XM_020581926.1"/>
</dbReference>
<dbReference type="InParanoid" id="D3BTQ9"/>
<dbReference type="AlphaFoldDB" id="D3BTQ9"/>
<dbReference type="GeneID" id="31366637"/>
<protein>
    <submittedName>
        <fullName evidence="1">Uncharacterized protein</fullName>
    </submittedName>
</protein>
<accession>D3BTQ9</accession>
<dbReference type="Proteomes" id="UP000001396">
    <property type="component" value="Unassembled WGS sequence"/>
</dbReference>
<name>D3BTQ9_HETP5</name>
<proteinExistence type="predicted"/>
<comment type="caution">
    <text evidence="1">The sequence shown here is derived from an EMBL/GenBank/DDBJ whole genome shotgun (WGS) entry which is preliminary data.</text>
</comment>
<reference evidence="1 2" key="1">
    <citation type="journal article" date="2011" name="Genome Res.">
        <title>Phylogeny-wide analysis of social amoeba genomes highlights ancient origins for complex intercellular communication.</title>
        <authorList>
            <person name="Heidel A.J."/>
            <person name="Lawal H.M."/>
            <person name="Felder M."/>
            <person name="Schilde C."/>
            <person name="Helps N.R."/>
            <person name="Tunggal B."/>
            <person name="Rivero F."/>
            <person name="John U."/>
            <person name="Schleicher M."/>
            <person name="Eichinger L."/>
            <person name="Platzer M."/>
            <person name="Noegel A.A."/>
            <person name="Schaap P."/>
            <person name="Gloeckner G."/>
        </authorList>
    </citation>
    <scope>NUCLEOTIDE SEQUENCE [LARGE SCALE GENOMIC DNA]</scope>
    <source>
        <strain evidence="2">ATCC 26659 / Pp 5 / PN500</strain>
    </source>
</reference>
<dbReference type="EMBL" id="ADBJ01000056">
    <property type="protein sequence ID" value="EFA75095.1"/>
    <property type="molecule type" value="Genomic_DNA"/>
</dbReference>
<organism evidence="1 2">
    <name type="scientific">Heterostelium pallidum (strain ATCC 26659 / Pp 5 / PN500)</name>
    <name type="common">Cellular slime mold</name>
    <name type="synonym">Polysphondylium pallidum</name>
    <dbReference type="NCBI Taxonomy" id="670386"/>
    <lineage>
        <taxon>Eukaryota</taxon>
        <taxon>Amoebozoa</taxon>
        <taxon>Evosea</taxon>
        <taxon>Eumycetozoa</taxon>
        <taxon>Dictyostelia</taxon>
        <taxon>Acytosteliales</taxon>
        <taxon>Acytosteliaceae</taxon>
        <taxon>Heterostelium</taxon>
    </lineage>
</organism>